<sequence length="309" mass="35720">MAWLFHNIVPTRIWLRMLLNKKILLCYLNYKESLWYPKVVLGHHLDLRLVRNQWLLLDPGADCLMSEANEDKTSRDFKEMGSRLAGEVIAFLKKKMDKLSRYGGCKELKLSFVGHSIGNIIIRSALAEPALQPYLKNLYTYMSISGPHLGHWYSSNSLFNSGLWLLKKLKNAQCIHQLTFSDDQDPHNTYFYKLCKLKTLENFKNIILLSSPQDGYVPYHSARMELCPAASSDTSKKGQVFTEMLNNCLDQIRAPSSDTRTFMRCDVNFDQSNHGQSLNTMIGRAAHIEFLETDIYAKFIMWSFPDLFR</sequence>
<dbReference type="OMA" id="YELAHEK"/>
<dbReference type="PaxDb" id="4577-GRMZM2G468799_P01"/>
<dbReference type="PANTHER" id="PTHR12482:SF5">
    <property type="entry name" value="DUF676 DOMAIN-CONTAINING PROTEIN"/>
    <property type="match status" value="1"/>
</dbReference>
<dbReference type="ExpressionAtlas" id="A0A1D6GGK1">
    <property type="expression patterns" value="baseline and differential"/>
</dbReference>
<dbReference type="InterPro" id="IPR029058">
    <property type="entry name" value="AB_hydrolase_fold"/>
</dbReference>
<protein>
    <submittedName>
        <fullName evidence="1">Putative serine esterase family protein</fullName>
    </submittedName>
</protein>
<dbReference type="Gene3D" id="3.40.50.1820">
    <property type="entry name" value="alpha/beta hydrolase"/>
    <property type="match status" value="1"/>
</dbReference>
<dbReference type="IntAct" id="A0A1D6GGK1">
    <property type="interactions" value="1"/>
</dbReference>
<dbReference type="Pfam" id="PF05057">
    <property type="entry name" value="DUF676"/>
    <property type="match status" value="1"/>
</dbReference>
<dbReference type="InParanoid" id="A0A1D6GGK1"/>
<dbReference type="PANTHER" id="PTHR12482">
    <property type="entry name" value="LIPASE ROG1-RELATED-RELATED"/>
    <property type="match status" value="1"/>
</dbReference>
<dbReference type="eggNOG" id="KOG2205">
    <property type="taxonomic scope" value="Eukaryota"/>
</dbReference>
<dbReference type="InterPro" id="IPR007751">
    <property type="entry name" value="DUF676_lipase-like"/>
</dbReference>
<evidence type="ECO:0000313" key="1">
    <source>
        <dbReference type="EMBL" id="AQK62679.1"/>
    </source>
</evidence>
<gene>
    <name evidence="1" type="ORF">ZEAMMB73_Zm00001d013214</name>
</gene>
<name>A0A1D6GGK1_MAIZE</name>
<organism evidence="1">
    <name type="scientific">Zea mays</name>
    <name type="common">Maize</name>
    <dbReference type="NCBI Taxonomy" id="4577"/>
    <lineage>
        <taxon>Eukaryota</taxon>
        <taxon>Viridiplantae</taxon>
        <taxon>Streptophyta</taxon>
        <taxon>Embryophyta</taxon>
        <taxon>Tracheophyta</taxon>
        <taxon>Spermatophyta</taxon>
        <taxon>Magnoliopsida</taxon>
        <taxon>Liliopsida</taxon>
        <taxon>Poales</taxon>
        <taxon>Poaceae</taxon>
        <taxon>PACMAD clade</taxon>
        <taxon>Panicoideae</taxon>
        <taxon>Andropogonodae</taxon>
        <taxon>Andropogoneae</taxon>
        <taxon>Tripsacinae</taxon>
        <taxon>Zea</taxon>
    </lineage>
</organism>
<reference evidence="1" key="1">
    <citation type="submission" date="2015-12" db="EMBL/GenBank/DDBJ databases">
        <title>Update maize B73 reference genome by single molecule sequencing technologies.</title>
        <authorList>
            <consortium name="Maize Genome Sequencing Project"/>
            <person name="Ware D."/>
        </authorList>
    </citation>
    <scope>NUCLEOTIDE SEQUENCE</scope>
    <source>
        <tissue evidence="1">Seedling</tissue>
    </source>
</reference>
<accession>A0A1D6GGK1</accession>
<dbReference type="InterPro" id="IPR044294">
    <property type="entry name" value="Lipase-like"/>
</dbReference>
<dbReference type="AlphaFoldDB" id="A0A1D6GGK1"/>
<proteinExistence type="predicted"/>
<dbReference type="FunFam" id="3.40.50.1820:FF:000102">
    <property type="entry name" value="Putative serine esterase family protein"/>
    <property type="match status" value="1"/>
</dbReference>
<dbReference type="SUPFAM" id="SSF53474">
    <property type="entry name" value="alpha/beta-Hydrolases"/>
    <property type="match status" value="1"/>
</dbReference>
<dbReference type="EMBL" id="CM000781">
    <property type="protein sequence ID" value="AQK62679.1"/>
    <property type="molecule type" value="Genomic_DNA"/>
</dbReference>